<keyword evidence="2" id="KW-1185">Reference proteome</keyword>
<name>A0ABS0EY04_9BURK</name>
<sequence>MSLTFKGKLKKGLKVGKKTHMAFELRQMTTKDMLQAELEASTATPLNYSAELITLQLVSVGRFEGTGEEAAYVAEFEGPFVVSMIHDLADPSDFHALRDGLQKVAILGEDLSSTTATA</sequence>
<dbReference type="InterPro" id="IPR056974">
    <property type="entry name" value="Tail_Gp41-like"/>
</dbReference>
<evidence type="ECO:0000313" key="2">
    <source>
        <dbReference type="Proteomes" id="UP000657372"/>
    </source>
</evidence>
<reference evidence="1 2" key="1">
    <citation type="submission" date="2020-11" db="EMBL/GenBank/DDBJ databases">
        <title>WGS of Herminiimonas contaminans strain Marseille-Q4544 isolated from planarians Schmidtea mediterranea.</title>
        <authorList>
            <person name="Kangale L."/>
        </authorList>
    </citation>
    <scope>NUCLEOTIDE SEQUENCE [LARGE SCALE GENOMIC DNA]</scope>
    <source>
        <strain evidence="1 2">Marseille-Q4544</strain>
    </source>
</reference>
<gene>
    <name evidence="1" type="ORF">IXC47_18415</name>
</gene>
<comment type="caution">
    <text evidence="1">The sequence shown here is derived from an EMBL/GenBank/DDBJ whole genome shotgun (WGS) entry which is preliminary data.</text>
</comment>
<dbReference type="EMBL" id="JADOEL010000023">
    <property type="protein sequence ID" value="MBF8179660.1"/>
    <property type="molecule type" value="Genomic_DNA"/>
</dbReference>
<evidence type="ECO:0000313" key="1">
    <source>
        <dbReference type="EMBL" id="MBF8179660.1"/>
    </source>
</evidence>
<accession>A0ABS0EY04</accession>
<evidence type="ECO:0008006" key="3">
    <source>
        <dbReference type="Google" id="ProtNLM"/>
    </source>
</evidence>
<proteinExistence type="predicted"/>
<dbReference type="RefSeq" id="WP_195876643.1">
    <property type="nucleotide sequence ID" value="NZ_JADOEL010000023.1"/>
</dbReference>
<protein>
    <recommendedName>
        <fullName evidence="3">Tail assembly chaperone E/41/14-like protein</fullName>
    </recommendedName>
</protein>
<dbReference type="Proteomes" id="UP000657372">
    <property type="component" value="Unassembled WGS sequence"/>
</dbReference>
<dbReference type="Pfam" id="PF23746">
    <property type="entry name" value="Gp41_Mu"/>
    <property type="match status" value="1"/>
</dbReference>
<organism evidence="1 2">
    <name type="scientific">Herminiimonas contaminans</name>
    <dbReference type="NCBI Taxonomy" id="1111140"/>
    <lineage>
        <taxon>Bacteria</taxon>
        <taxon>Pseudomonadati</taxon>
        <taxon>Pseudomonadota</taxon>
        <taxon>Betaproteobacteria</taxon>
        <taxon>Burkholderiales</taxon>
        <taxon>Oxalobacteraceae</taxon>
        <taxon>Herminiimonas</taxon>
    </lineage>
</organism>